<name>A0A1I1NH29_9BACT</name>
<protein>
    <submittedName>
        <fullName evidence="1">Uncharacterized protein</fullName>
    </submittedName>
</protein>
<organism evidence="1 2">
    <name type="scientific">Flexibacter flexilis DSM 6793</name>
    <dbReference type="NCBI Taxonomy" id="927664"/>
    <lineage>
        <taxon>Bacteria</taxon>
        <taxon>Pseudomonadati</taxon>
        <taxon>Bacteroidota</taxon>
        <taxon>Cytophagia</taxon>
        <taxon>Cytophagales</taxon>
        <taxon>Flexibacteraceae</taxon>
        <taxon>Flexibacter</taxon>
    </lineage>
</organism>
<dbReference type="EMBL" id="FOLE01000013">
    <property type="protein sequence ID" value="SFC94053.1"/>
    <property type="molecule type" value="Genomic_DNA"/>
</dbReference>
<proteinExistence type="predicted"/>
<gene>
    <name evidence="1" type="ORF">SAMN05421780_11347</name>
</gene>
<dbReference type="AlphaFoldDB" id="A0A1I1NH29"/>
<reference evidence="1 2" key="1">
    <citation type="submission" date="2016-10" db="EMBL/GenBank/DDBJ databases">
        <authorList>
            <person name="de Groot N.N."/>
        </authorList>
    </citation>
    <scope>NUCLEOTIDE SEQUENCE [LARGE SCALE GENOMIC DNA]</scope>
    <source>
        <strain evidence="1 2">DSM 6793</strain>
    </source>
</reference>
<evidence type="ECO:0000313" key="1">
    <source>
        <dbReference type="EMBL" id="SFC94053.1"/>
    </source>
</evidence>
<keyword evidence="2" id="KW-1185">Reference proteome</keyword>
<dbReference type="STRING" id="927664.SAMN05421780_11347"/>
<dbReference type="RefSeq" id="WP_143084019.1">
    <property type="nucleotide sequence ID" value="NZ_FOLE01000013.1"/>
</dbReference>
<dbReference type="Proteomes" id="UP000199514">
    <property type="component" value="Unassembled WGS sequence"/>
</dbReference>
<accession>A0A1I1NH29</accession>
<evidence type="ECO:0000313" key="2">
    <source>
        <dbReference type="Proteomes" id="UP000199514"/>
    </source>
</evidence>
<sequence length="76" mass="8849">MEMFATGHLMNGKLTLRNEDVTHYHERLQKVSSNVPITEHDYYFRPPKVQAFYEAQKQQDLDQELDAKLDALAPVS</sequence>